<accession>A0AAW6U029</accession>
<comment type="caution">
    <text evidence="6">The sequence shown here is derived from an EMBL/GenBank/DDBJ whole genome shotgun (WGS) entry which is preliminary data.</text>
</comment>
<evidence type="ECO:0000313" key="7">
    <source>
        <dbReference type="Proteomes" id="UP001431776"/>
    </source>
</evidence>
<dbReference type="PANTHER" id="PTHR47642:SF6">
    <property type="entry name" value="ATP-DEPENDENT DNA HELICASE"/>
    <property type="match status" value="1"/>
</dbReference>
<dbReference type="PANTHER" id="PTHR47642">
    <property type="entry name" value="ATP-DEPENDENT DNA HELICASE"/>
    <property type="match status" value="1"/>
</dbReference>
<organism evidence="6 7">
    <name type="scientific">Anaerobaca lacustris</name>
    <dbReference type="NCBI Taxonomy" id="3044600"/>
    <lineage>
        <taxon>Bacteria</taxon>
        <taxon>Pseudomonadati</taxon>
        <taxon>Planctomycetota</taxon>
        <taxon>Phycisphaerae</taxon>
        <taxon>Sedimentisphaerales</taxon>
        <taxon>Anaerobacaceae</taxon>
        <taxon>Anaerobaca</taxon>
    </lineage>
</organism>
<protein>
    <submittedName>
        <fullName evidence="6">AAA family ATPase</fullName>
    </submittedName>
</protein>
<reference evidence="6" key="1">
    <citation type="submission" date="2023-05" db="EMBL/GenBank/DDBJ databases">
        <title>Anaerotaeda fermentans gen. nov., sp. nov., a novel anaerobic planctomycete of the new family within the order Sedimentisphaerales isolated from Taman Peninsula, Russia.</title>
        <authorList>
            <person name="Khomyakova M.A."/>
            <person name="Merkel A.Y."/>
            <person name="Slobodkin A.I."/>
        </authorList>
    </citation>
    <scope>NUCLEOTIDE SEQUENCE</scope>
    <source>
        <strain evidence="6">M17dextr</strain>
    </source>
</reference>
<sequence length="463" mass="51939">MGRSEKRSVTDEPKPAVLVHPYPYHDARNPVLLADVVEGLLSGGRIFLSGGAGTGKTTLVRRIANQLVQRGKRVVLAASTGIAACQLRDETGIHNSRYCQGPSTLHAAAFLPRVEMPDSKRRIQSGRRKLKRADVIIVDEISMVDRMTFDRFLERVEPETGLLVVGDFFQLPPVPRNEEGLPDFAFYSTAFADFELIDLQTVLRQAEPHFVEFLKDLRLGRVDADVLRNSHQEFDPDYPVLFGTNRQSDAHNQRRIDQIDSPSVHSVCQVTKGDREEAVQWLQSHTRAKATLQIKQQMRVLCIQNHEDLVNGDLGTVTDICTECAPGTEMPYWIDVEFDRNGLGTRRLNALEFQERIWDSREDTEQVRFSVAQYPIVPAYALTVHKAQGMTLDVVNIDGSHVNFVPGHVYVALSRARTLDGVRLRNAAGLAAFNDSAVLHYYQRAYRFQGTTGPNPGVQHESA</sequence>
<dbReference type="Gene3D" id="3.40.50.300">
    <property type="entry name" value="P-loop containing nucleotide triphosphate hydrolases"/>
    <property type="match status" value="2"/>
</dbReference>
<dbReference type="GO" id="GO:0005524">
    <property type="term" value="F:ATP binding"/>
    <property type="evidence" value="ECO:0007669"/>
    <property type="project" value="UniProtKB-KW"/>
</dbReference>
<feature type="domain" description="AAA+ ATPase" evidence="5">
    <location>
        <begin position="42"/>
        <end position="277"/>
    </location>
</feature>
<dbReference type="SMART" id="SM00382">
    <property type="entry name" value="AAA"/>
    <property type="match status" value="1"/>
</dbReference>
<evidence type="ECO:0000256" key="2">
    <source>
        <dbReference type="ARBA" id="ARBA00022801"/>
    </source>
</evidence>
<dbReference type="InterPro" id="IPR051055">
    <property type="entry name" value="PIF1_helicase"/>
</dbReference>
<dbReference type="Proteomes" id="UP001431776">
    <property type="component" value="Unassembled WGS sequence"/>
</dbReference>
<keyword evidence="7" id="KW-1185">Reference proteome</keyword>
<dbReference type="Pfam" id="PF13604">
    <property type="entry name" value="AAA_30"/>
    <property type="match status" value="1"/>
</dbReference>
<keyword evidence="1" id="KW-0547">Nucleotide-binding</keyword>
<evidence type="ECO:0000256" key="3">
    <source>
        <dbReference type="ARBA" id="ARBA00022806"/>
    </source>
</evidence>
<evidence type="ECO:0000256" key="4">
    <source>
        <dbReference type="ARBA" id="ARBA00022840"/>
    </source>
</evidence>
<dbReference type="GO" id="GO:0004386">
    <property type="term" value="F:helicase activity"/>
    <property type="evidence" value="ECO:0007669"/>
    <property type="project" value="UniProtKB-KW"/>
</dbReference>
<keyword evidence="2" id="KW-0378">Hydrolase</keyword>
<dbReference type="InterPro" id="IPR003840">
    <property type="entry name" value="DNA_helicase_dom"/>
</dbReference>
<dbReference type="RefSeq" id="WP_349245660.1">
    <property type="nucleotide sequence ID" value="NZ_JASCXX010000018.1"/>
</dbReference>
<dbReference type="Pfam" id="PF02689">
    <property type="entry name" value="Herpes_Helicase"/>
    <property type="match status" value="1"/>
</dbReference>
<dbReference type="CDD" id="cd17933">
    <property type="entry name" value="DEXSc_RecD-like"/>
    <property type="match status" value="1"/>
</dbReference>
<dbReference type="EMBL" id="JASCXX010000018">
    <property type="protein sequence ID" value="MDI6450250.1"/>
    <property type="molecule type" value="Genomic_DNA"/>
</dbReference>
<dbReference type="SUPFAM" id="SSF52540">
    <property type="entry name" value="P-loop containing nucleoside triphosphate hydrolases"/>
    <property type="match status" value="2"/>
</dbReference>
<keyword evidence="4" id="KW-0067">ATP-binding</keyword>
<dbReference type="InterPro" id="IPR027417">
    <property type="entry name" value="P-loop_NTPase"/>
</dbReference>
<evidence type="ECO:0000256" key="1">
    <source>
        <dbReference type="ARBA" id="ARBA00022741"/>
    </source>
</evidence>
<name>A0AAW6U029_9BACT</name>
<dbReference type="InterPro" id="IPR003593">
    <property type="entry name" value="AAA+_ATPase"/>
</dbReference>
<dbReference type="AlphaFoldDB" id="A0AAW6U029"/>
<dbReference type="GO" id="GO:0016787">
    <property type="term" value="F:hydrolase activity"/>
    <property type="evidence" value="ECO:0007669"/>
    <property type="project" value="UniProtKB-KW"/>
</dbReference>
<gene>
    <name evidence="6" type="ORF">QJ522_14415</name>
</gene>
<evidence type="ECO:0000259" key="5">
    <source>
        <dbReference type="SMART" id="SM00382"/>
    </source>
</evidence>
<evidence type="ECO:0000313" key="6">
    <source>
        <dbReference type="EMBL" id="MDI6450250.1"/>
    </source>
</evidence>
<proteinExistence type="predicted"/>
<dbReference type="CDD" id="cd18809">
    <property type="entry name" value="SF1_C_RecD"/>
    <property type="match status" value="1"/>
</dbReference>
<keyword evidence="3" id="KW-0347">Helicase</keyword>